<dbReference type="EMBL" id="RBXN01000001">
    <property type="protein sequence ID" value="RKT61386.1"/>
    <property type="molecule type" value="Genomic_DNA"/>
</dbReference>
<dbReference type="GeneID" id="92927582"/>
<dbReference type="SMART" id="SM00028">
    <property type="entry name" value="TPR"/>
    <property type="match status" value="8"/>
</dbReference>
<reference evidence="3 4" key="1">
    <citation type="submission" date="2018-10" db="EMBL/GenBank/DDBJ databases">
        <title>Genomic Encyclopedia of Archaeal and Bacterial Type Strains, Phase II (KMG-II): from individual species to whole genera.</title>
        <authorList>
            <person name="Goeker M."/>
        </authorList>
    </citation>
    <scope>NUCLEOTIDE SEQUENCE [LARGE SCALE GENOMIC DNA]</scope>
    <source>
        <strain evidence="3 4">NSB1</strain>
    </source>
</reference>
<dbReference type="OrthoDB" id="9803982at2"/>
<evidence type="ECO:0000256" key="2">
    <source>
        <dbReference type="SAM" id="Coils"/>
    </source>
</evidence>
<organism evidence="3 4">
    <name type="scientific">Coprobacter fastidiosus NSB1 = JCM 33896</name>
    <dbReference type="NCBI Taxonomy" id="1349822"/>
    <lineage>
        <taxon>Bacteria</taxon>
        <taxon>Pseudomonadati</taxon>
        <taxon>Bacteroidota</taxon>
        <taxon>Bacteroidia</taxon>
        <taxon>Bacteroidales</taxon>
        <taxon>Barnesiellaceae</taxon>
        <taxon>Coprobacter</taxon>
    </lineage>
</organism>
<gene>
    <name evidence="3" type="ORF">BC742_0432</name>
</gene>
<dbReference type="PROSITE" id="PS50293">
    <property type="entry name" value="TPR_REGION"/>
    <property type="match status" value="1"/>
</dbReference>
<dbReference type="Pfam" id="PF13176">
    <property type="entry name" value="TPR_7"/>
    <property type="match status" value="2"/>
</dbReference>
<dbReference type="SUPFAM" id="SSF48452">
    <property type="entry name" value="TPR-like"/>
    <property type="match status" value="2"/>
</dbReference>
<accession>A0A495WIM6</accession>
<feature type="repeat" description="TPR" evidence="1">
    <location>
        <begin position="364"/>
        <end position="397"/>
    </location>
</feature>
<evidence type="ECO:0000313" key="3">
    <source>
        <dbReference type="EMBL" id="RKT61386.1"/>
    </source>
</evidence>
<feature type="repeat" description="TPR" evidence="1">
    <location>
        <begin position="262"/>
        <end position="295"/>
    </location>
</feature>
<dbReference type="PANTHER" id="PTHR12558">
    <property type="entry name" value="CELL DIVISION CYCLE 16,23,27"/>
    <property type="match status" value="1"/>
</dbReference>
<feature type="repeat" description="TPR" evidence="1">
    <location>
        <begin position="330"/>
        <end position="363"/>
    </location>
</feature>
<dbReference type="Proteomes" id="UP000269493">
    <property type="component" value="Unassembled WGS sequence"/>
</dbReference>
<dbReference type="RefSeq" id="WP_022389944.1">
    <property type="nucleotide sequence ID" value="NZ_KI440833.1"/>
</dbReference>
<evidence type="ECO:0000313" key="4">
    <source>
        <dbReference type="Proteomes" id="UP000269493"/>
    </source>
</evidence>
<name>A0A495WIM6_9BACT</name>
<dbReference type="AlphaFoldDB" id="A0A495WIM6"/>
<feature type="coiled-coil region" evidence="2">
    <location>
        <begin position="431"/>
        <end position="465"/>
    </location>
</feature>
<keyword evidence="2" id="KW-0175">Coiled coil</keyword>
<dbReference type="Pfam" id="PF12895">
    <property type="entry name" value="ANAPC3"/>
    <property type="match status" value="1"/>
</dbReference>
<protein>
    <submittedName>
        <fullName evidence="3">Tetratricopeptide repeat protein</fullName>
    </submittedName>
</protein>
<dbReference type="Gene3D" id="1.25.40.10">
    <property type="entry name" value="Tetratricopeptide repeat domain"/>
    <property type="match status" value="2"/>
</dbReference>
<dbReference type="PANTHER" id="PTHR12558:SF13">
    <property type="entry name" value="CELL DIVISION CYCLE PROTEIN 27 HOMOLOG"/>
    <property type="match status" value="1"/>
</dbReference>
<comment type="caution">
    <text evidence="3">The sequence shown here is derived from an EMBL/GenBank/DDBJ whole genome shotgun (WGS) entry which is preliminary data.</text>
</comment>
<dbReference type="InterPro" id="IPR011990">
    <property type="entry name" value="TPR-like_helical_dom_sf"/>
</dbReference>
<dbReference type="PROSITE" id="PS50005">
    <property type="entry name" value="TPR"/>
    <property type="match status" value="5"/>
</dbReference>
<keyword evidence="1" id="KW-0802">TPR repeat</keyword>
<keyword evidence="4" id="KW-1185">Reference proteome</keyword>
<dbReference type="GO" id="GO:0051301">
    <property type="term" value="P:cell division"/>
    <property type="evidence" value="ECO:0007669"/>
    <property type="project" value="TreeGrafter"/>
</dbReference>
<sequence>MSEDKRPELLIRYEQMIKDHANYYFDADDLEEIAYQYEIRDLYQKALEVIERGLSMHPGSMSLGIKRAKYLLCLDCVEEAEKQIYSIPHDSVDAVLICAELSFIQANGEQAISLLSSLLSSDEMSVDLCFDIIDMYLDFGYIDELKDFIFAADKVLANGSEVLRELALIYEDRQEYDLALSVYDILLDRDPYSYVDWFNTAKIHALKKDYDKAVDACDFALTAKEGDETILSFKGYCLYDNENYAQAIEVFKELLDVIEDKSMIYELIAECFTKLEKNEDAIRYLDKALSYTPDNANLYYQQASNYYDLGDISNAIQRLRKSIELEPKDADALAFLGEIYVEIKEFTEGKKFLEQSAKLNPENQDVLVLLGDLASQNSDYNTAISYYEQALSTDIYNVKLTFKLILAHFNSGDQEKAVNMIGQLDETTLQIDNVEDISEENRKELEQTKEIIDKLKKILKEGLNEDL</sequence>
<dbReference type="InterPro" id="IPR019734">
    <property type="entry name" value="TPR_rpt"/>
</dbReference>
<feature type="repeat" description="TPR" evidence="1">
    <location>
        <begin position="160"/>
        <end position="193"/>
    </location>
</feature>
<evidence type="ECO:0000256" key="1">
    <source>
        <dbReference type="PROSITE-ProRule" id="PRU00339"/>
    </source>
</evidence>
<feature type="repeat" description="TPR" evidence="1">
    <location>
        <begin position="296"/>
        <end position="329"/>
    </location>
</feature>
<proteinExistence type="predicted"/>
<dbReference type="Pfam" id="PF14559">
    <property type="entry name" value="TPR_19"/>
    <property type="match status" value="1"/>
</dbReference>